<comment type="caution">
    <text evidence="1">The sequence shown here is derived from an EMBL/GenBank/DDBJ whole genome shotgun (WGS) entry which is preliminary data.</text>
</comment>
<organism evidence="1 2">
    <name type="scientific">Protopolystoma xenopodis</name>
    <dbReference type="NCBI Taxonomy" id="117903"/>
    <lineage>
        <taxon>Eukaryota</taxon>
        <taxon>Metazoa</taxon>
        <taxon>Spiralia</taxon>
        <taxon>Lophotrochozoa</taxon>
        <taxon>Platyhelminthes</taxon>
        <taxon>Monogenea</taxon>
        <taxon>Polyopisthocotylea</taxon>
        <taxon>Polystomatidea</taxon>
        <taxon>Polystomatidae</taxon>
        <taxon>Protopolystoma</taxon>
    </lineage>
</organism>
<keyword evidence="2" id="KW-1185">Reference proteome</keyword>
<gene>
    <name evidence="1" type="ORF">PXEA_LOCUS2679</name>
</gene>
<sequence>MGNEAKKQILTKALEIGIGVNRTNGLSYQFGLDSLINSVVNQPNLHFAPKLILPQNMQATQIHGSHNYRMKYLQLEWLFMIAPL</sequence>
<evidence type="ECO:0000313" key="2">
    <source>
        <dbReference type="Proteomes" id="UP000784294"/>
    </source>
</evidence>
<proteinExistence type="predicted"/>
<dbReference type="AlphaFoldDB" id="A0A3S5FBZ2"/>
<name>A0A3S5FBZ2_9PLAT</name>
<accession>A0A3S5FBZ2</accession>
<dbReference type="Proteomes" id="UP000784294">
    <property type="component" value="Unassembled WGS sequence"/>
</dbReference>
<evidence type="ECO:0000313" key="1">
    <source>
        <dbReference type="EMBL" id="VEL09239.1"/>
    </source>
</evidence>
<protein>
    <submittedName>
        <fullName evidence="1">Uncharacterized protein</fullName>
    </submittedName>
</protein>
<dbReference type="EMBL" id="CAAALY010005833">
    <property type="protein sequence ID" value="VEL09239.1"/>
    <property type="molecule type" value="Genomic_DNA"/>
</dbReference>
<reference evidence="1" key="1">
    <citation type="submission" date="2018-11" db="EMBL/GenBank/DDBJ databases">
        <authorList>
            <consortium name="Pathogen Informatics"/>
        </authorList>
    </citation>
    <scope>NUCLEOTIDE SEQUENCE</scope>
</reference>